<name>A0A6P0UHH8_9FLAO</name>
<dbReference type="RefSeq" id="WP_163692826.1">
    <property type="nucleotide sequence ID" value="NZ_FXTW01000002.1"/>
</dbReference>
<accession>A0A6P0UHH8</accession>
<dbReference type="EMBL" id="JAABOP010000002">
    <property type="protein sequence ID" value="NER10613.1"/>
    <property type="molecule type" value="Genomic_DNA"/>
</dbReference>
<gene>
    <name evidence="1" type="ORF">GWK09_08800</name>
</gene>
<protein>
    <recommendedName>
        <fullName evidence="3">STAS/SEC14 domain-containing protein</fullName>
    </recommendedName>
</protein>
<comment type="caution">
    <text evidence="1">The sequence shown here is derived from an EMBL/GenBank/DDBJ whole genome shotgun (WGS) entry which is preliminary data.</text>
</comment>
<evidence type="ECO:0008006" key="3">
    <source>
        <dbReference type="Google" id="ProtNLM"/>
    </source>
</evidence>
<dbReference type="AlphaFoldDB" id="A0A6P0UHH8"/>
<dbReference type="Proteomes" id="UP000468443">
    <property type="component" value="Unassembled WGS sequence"/>
</dbReference>
<evidence type="ECO:0000313" key="2">
    <source>
        <dbReference type="Proteomes" id="UP000468443"/>
    </source>
</evidence>
<evidence type="ECO:0000313" key="1">
    <source>
        <dbReference type="EMBL" id="NER10613.1"/>
    </source>
</evidence>
<sequence length="125" mass="14495">MPYTIEHRVLPEYLEVHVKGTIVEGNELREAKERWSTIASLCRSTDRHLVLAFLDLEGQHSTSSKFNLVDAAANMGWVPDYKLSVVVKNQEQFNHLSFTETVMNNLGYEMKLFLNKREARKWLLA</sequence>
<keyword evidence="2" id="KW-1185">Reference proteome</keyword>
<organism evidence="1 2">
    <name type="scientific">Muriicola jejuensis</name>
    <dbReference type="NCBI Taxonomy" id="504488"/>
    <lineage>
        <taxon>Bacteria</taxon>
        <taxon>Pseudomonadati</taxon>
        <taxon>Bacteroidota</taxon>
        <taxon>Flavobacteriia</taxon>
        <taxon>Flavobacteriales</taxon>
        <taxon>Flavobacteriaceae</taxon>
        <taxon>Muriicola</taxon>
    </lineage>
</organism>
<proteinExistence type="predicted"/>
<reference evidence="1 2" key="1">
    <citation type="submission" date="2020-01" db="EMBL/GenBank/DDBJ databases">
        <title>Muriicola jejuensis KCTC 22299.</title>
        <authorList>
            <person name="Wang G."/>
        </authorList>
    </citation>
    <scope>NUCLEOTIDE SEQUENCE [LARGE SCALE GENOMIC DNA]</scope>
    <source>
        <strain evidence="1 2">KCTC 22299</strain>
    </source>
</reference>